<dbReference type="CDD" id="cd07505">
    <property type="entry name" value="HAD_BPGM-like"/>
    <property type="match status" value="1"/>
</dbReference>
<protein>
    <submittedName>
        <fullName evidence="3">HAD-superfamily hydrolase, subfamily IA, variant 3</fullName>
    </submittedName>
</protein>
<dbReference type="OrthoDB" id="40579at2759"/>
<dbReference type="InterPro" id="IPR023198">
    <property type="entry name" value="PGP-like_dom2"/>
</dbReference>
<accession>A0A1R3IAA6</accession>
<dbReference type="Pfam" id="PF13419">
    <property type="entry name" value="HAD_2"/>
    <property type="match status" value="1"/>
</dbReference>
<dbReference type="InterPro" id="IPR006439">
    <property type="entry name" value="HAD-SF_hydro_IA"/>
</dbReference>
<dbReference type="InterPro" id="IPR057765">
    <property type="entry name" value="MS1-like_ubiquitin"/>
</dbReference>
<comment type="caution">
    <text evidence="3">The sequence shown here is derived from an EMBL/GenBank/DDBJ whole genome shotgun (WGS) entry which is preliminary data.</text>
</comment>
<dbReference type="Gramene" id="OMO79517">
    <property type="protein sequence ID" value="OMO79517"/>
    <property type="gene ID" value="CCACVL1_13612"/>
</dbReference>
<dbReference type="Gene3D" id="1.10.150.240">
    <property type="entry name" value="Putative phosphatase, domain 2"/>
    <property type="match status" value="1"/>
</dbReference>
<name>A0A1R3IAA6_COCAP</name>
<proteinExistence type="predicted"/>
<evidence type="ECO:0000259" key="2">
    <source>
        <dbReference type="Pfam" id="PF25874"/>
    </source>
</evidence>
<feature type="domain" description="PTC1-like winged helix-turn-helix" evidence="2">
    <location>
        <begin position="44"/>
        <end position="122"/>
    </location>
</feature>
<dbReference type="Pfam" id="PF25565">
    <property type="entry name" value="Ubiquitin_At1g33420"/>
    <property type="match status" value="1"/>
</dbReference>
<evidence type="ECO:0000313" key="3">
    <source>
        <dbReference type="EMBL" id="OMO79517.1"/>
    </source>
</evidence>
<dbReference type="InterPro" id="IPR041492">
    <property type="entry name" value="HAD_2"/>
</dbReference>
<evidence type="ECO:0000313" key="4">
    <source>
        <dbReference type="Proteomes" id="UP000188268"/>
    </source>
</evidence>
<dbReference type="STRING" id="210143.A0A1R3IAA6"/>
<dbReference type="Gene3D" id="3.40.50.1000">
    <property type="entry name" value="HAD superfamily/HAD-like"/>
    <property type="match status" value="1"/>
</dbReference>
<dbReference type="PANTHER" id="PTHR47108:SF3">
    <property type="entry name" value="BETA-PHOSPHOGLUCOMUTASE-LIKE ISOFORM X1"/>
    <property type="match status" value="1"/>
</dbReference>
<keyword evidence="3" id="KW-0378">Hydrolase</keyword>
<dbReference type="InterPro" id="IPR036412">
    <property type="entry name" value="HAD-like_sf"/>
</dbReference>
<dbReference type="Pfam" id="PF25874">
    <property type="entry name" value="WHD_plant_repro"/>
    <property type="match status" value="1"/>
</dbReference>
<dbReference type="NCBIfam" id="TIGR01509">
    <property type="entry name" value="HAD-SF-IA-v3"/>
    <property type="match status" value="1"/>
</dbReference>
<dbReference type="InterPro" id="IPR059080">
    <property type="entry name" value="WHD_PTC1"/>
</dbReference>
<dbReference type="InterPro" id="IPR023214">
    <property type="entry name" value="HAD_sf"/>
</dbReference>
<gene>
    <name evidence="3" type="ORF">CCACVL1_13612</name>
</gene>
<sequence>MSDHSMVTLADLFHFMLELKSRLPKESSINSSSNPAIMAETNCRWSPKRVEAATRVIVEALKRAEYRWVSRQEVRDAARAYIGDTGLLDFVLKSLGNHIVGNYLVRRCLNPVTKVLEYCLEDISTVFPNQEGLILNNSKVKPRCKITKAQLMKDICYLYKSILKEQRPTMSNGIFSAIPMAARIILDAKFFVKEYTEEFSMKVIRNGKFMLFCTVMLRNNEDFDHDHEAAGLMIKKPMPPFECVILKENATFDDLKLEVEKNFREVYWRLRNFVVENILNLSGIKGTDLVMGSVELGQKMVFLGSNDNNELMNYESGLINSGIIVDCPCGAKEDDGERISVRDFSCKQKSSNYCFPATEFIGRRIVPSPALPRLAANRLVNSPVEARAVELIQEVHAYKDEERNTRNWKYGIESGEDQKLKLWPLENRADNPSLHNPLLRQEMMGCGWLAAIFEWEGVIIKDDPEFDRQAWLALAEEEGKSPPPTFILRRIEGMKNEQAISETLCWSRDPAEVKRMAARKEDIYQALQGGVYRFCAGSSEFVDVLTHHKIPMALVSTRPRKTLEAAIRTIGIEGCFSAIVAAEDVHRGKPDPEMFLYAAQLLKFITERCIVFGNSNKTVEAAHDARMKCVAVANRHRVYELGAAELVVRRLDELSVVDLKNLADIESAEFKPQLEMEVEEEDDGPATTTAFDDSIF</sequence>
<evidence type="ECO:0000259" key="1">
    <source>
        <dbReference type="Pfam" id="PF25565"/>
    </source>
</evidence>
<reference evidence="3 4" key="1">
    <citation type="submission" date="2013-09" db="EMBL/GenBank/DDBJ databases">
        <title>Corchorus capsularis genome sequencing.</title>
        <authorList>
            <person name="Alam M."/>
            <person name="Haque M.S."/>
            <person name="Islam M.S."/>
            <person name="Emdad E.M."/>
            <person name="Islam M.M."/>
            <person name="Ahmed B."/>
            <person name="Halim A."/>
            <person name="Hossen Q.M.M."/>
            <person name="Hossain M.Z."/>
            <person name="Ahmed R."/>
            <person name="Khan M.M."/>
            <person name="Islam R."/>
            <person name="Rashid M.M."/>
            <person name="Khan S.A."/>
            <person name="Rahman M.S."/>
            <person name="Alam M."/>
        </authorList>
    </citation>
    <scope>NUCLEOTIDE SEQUENCE [LARGE SCALE GENOMIC DNA]</scope>
    <source>
        <strain evidence="4">cv. CVL-1</strain>
        <tissue evidence="3">Whole seedling</tissue>
    </source>
</reference>
<dbReference type="SUPFAM" id="SSF56784">
    <property type="entry name" value="HAD-like"/>
    <property type="match status" value="1"/>
</dbReference>
<dbReference type="EMBL" id="AWWV01010385">
    <property type="protein sequence ID" value="OMO79517.1"/>
    <property type="molecule type" value="Genomic_DNA"/>
</dbReference>
<feature type="domain" description="PHD finger protein MALE STERILITY 1-like ubiquitin-like" evidence="1">
    <location>
        <begin position="207"/>
        <end position="305"/>
    </location>
</feature>
<dbReference type="PANTHER" id="PTHR47108">
    <property type="entry name" value="5-AMINO-6-(5-PHOSPHO-D-RIBITYLAMINO)URACIL PHOSPHATASE, CHLOROPLASTIC"/>
    <property type="match status" value="1"/>
</dbReference>
<dbReference type="GO" id="GO:0016787">
    <property type="term" value="F:hydrolase activity"/>
    <property type="evidence" value="ECO:0007669"/>
    <property type="project" value="UniProtKB-KW"/>
</dbReference>
<dbReference type="Proteomes" id="UP000188268">
    <property type="component" value="Unassembled WGS sequence"/>
</dbReference>
<keyword evidence="4" id="KW-1185">Reference proteome</keyword>
<dbReference type="AlphaFoldDB" id="A0A1R3IAA6"/>
<organism evidence="3 4">
    <name type="scientific">Corchorus capsularis</name>
    <name type="common">Jute</name>
    <dbReference type="NCBI Taxonomy" id="210143"/>
    <lineage>
        <taxon>Eukaryota</taxon>
        <taxon>Viridiplantae</taxon>
        <taxon>Streptophyta</taxon>
        <taxon>Embryophyta</taxon>
        <taxon>Tracheophyta</taxon>
        <taxon>Spermatophyta</taxon>
        <taxon>Magnoliopsida</taxon>
        <taxon>eudicotyledons</taxon>
        <taxon>Gunneridae</taxon>
        <taxon>Pentapetalae</taxon>
        <taxon>rosids</taxon>
        <taxon>malvids</taxon>
        <taxon>Malvales</taxon>
        <taxon>Malvaceae</taxon>
        <taxon>Grewioideae</taxon>
        <taxon>Apeibeae</taxon>
        <taxon>Corchorus</taxon>
    </lineage>
</organism>